<feature type="region of interest" description="Disordered" evidence="1">
    <location>
        <begin position="83"/>
        <end position="104"/>
    </location>
</feature>
<dbReference type="Proteomes" id="UP001152523">
    <property type="component" value="Unassembled WGS sequence"/>
</dbReference>
<sequence length="104" mass="10802">MASLSTSPPTESSLVSAIGGGLKISEPTSDQGWSLAKESPPAAPLSTRTGKPAGRYPKLSHVTFLLPSGEILGVHRLIQMEGASGRSSGERLYAGRTAQRNDLA</sequence>
<keyword evidence="3" id="KW-1185">Reference proteome</keyword>
<evidence type="ECO:0000313" key="3">
    <source>
        <dbReference type="Proteomes" id="UP001152523"/>
    </source>
</evidence>
<feature type="region of interest" description="Disordered" evidence="1">
    <location>
        <begin position="1"/>
        <end position="56"/>
    </location>
</feature>
<dbReference type="AlphaFoldDB" id="A0AAV0DY30"/>
<name>A0AAV0DY30_9ASTE</name>
<dbReference type="EMBL" id="CAMAPF010000198">
    <property type="protein sequence ID" value="CAH9112546.1"/>
    <property type="molecule type" value="Genomic_DNA"/>
</dbReference>
<evidence type="ECO:0000313" key="2">
    <source>
        <dbReference type="EMBL" id="CAH9112546.1"/>
    </source>
</evidence>
<evidence type="ECO:0000256" key="1">
    <source>
        <dbReference type="SAM" id="MobiDB-lite"/>
    </source>
</evidence>
<proteinExistence type="predicted"/>
<protein>
    <submittedName>
        <fullName evidence="2">Uncharacterized protein</fullName>
    </submittedName>
</protein>
<reference evidence="2" key="1">
    <citation type="submission" date="2022-07" db="EMBL/GenBank/DDBJ databases">
        <authorList>
            <person name="Macas J."/>
            <person name="Novak P."/>
            <person name="Neumann P."/>
        </authorList>
    </citation>
    <scope>NUCLEOTIDE SEQUENCE</scope>
</reference>
<gene>
    <name evidence="2" type="ORF">CEPIT_LOCUS19983</name>
</gene>
<comment type="caution">
    <text evidence="2">The sequence shown here is derived from an EMBL/GenBank/DDBJ whole genome shotgun (WGS) entry which is preliminary data.</text>
</comment>
<organism evidence="2 3">
    <name type="scientific">Cuscuta epithymum</name>
    <dbReference type="NCBI Taxonomy" id="186058"/>
    <lineage>
        <taxon>Eukaryota</taxon>
        <taxon>Viridiplantae</taxon>
        <taxon>Streptophyta</taxon>
        <taxon>Embryophyta</taxon>
        <taxon>Tracheophyta</taxon>
        <taxon>Spermatophyta</taxon>
        <taxon>Magnoliopsida</taxon>
        <taxon>eudicotyledons</taxon>
        <taxon>Gunneridae</taxon>
        <taxon>Pentapetalae</taxon>
        <taxon>asterids</taxon>
        <taxon>lamiids</taxon>
        <taxon>Solanales</taxon>
        <taxon>Convolvulaceae</taxon>
        <taxon>Cuscuteae</taxon>
        <taxon>Cuscuta</taxon>
        <taxon>Cuscuta subgen. Cuscuta</taxon>
    </lineage>
</organism>
<feature type="compositionally biased region" description="Low complexity" evidence="1">
    <location>
        <begin position="1"/>
        <end position="16"/>
    </location>
</feature>
<accession>A0AAV0DY30</accession>